<feature type="transmembrane region" description="Helical" evidence="1">
    <location>
        <begin position="71"/>
        <end position="92"/>
    </location>
</feature>
<dbReference type="AlphaFoldDB" id="A0A6J6TL25"/>
<evidence type="ECO:0000313" key="2">
    <source>
        <dbReference type="EMBL" id="CAB4747886.1"/>
    </source>
</evidence>
<keyword evidence="1" id="KW-0812">Transmembrane</keyword>
<evidence type="ECO:0000256" key="1">
    <source>
        <dbReference type="SAM" id="Phobius"/>
    </source>
</evidence>
<proteinExistence type="predicted"/>
<accession>A0A6J6TL25</accession>
<keyword evidence="1" id="KW-1133">Transmembrane helix</keyword>
<gene>
    <name evidence="2" type="ORF">UFOPK2809_00741</name>
</gene>
<reference evidence="2" key="1">
    <citation type="submission" date="2020-05" db="EMBL/GenBank/DDBJ databases">
        <authorList>
            <person name="Chiriac C."/>
            <person name="Salcher M."/>
            <person name="Ghai R."/>
            <person name="Kavagutti S V."/>
        </authorList>
    </citation>
    <scope>NUCLEOTIDE SEQUENCE</scope>
</reference>
<sequence length="95" mass="10247">MSMAALTLLIFAVVLAIFAAAFILLGMSNERAYWSQRDPSGDARKDATPLAAIAKNTLHYAAGEYRAPLRVVAIGILMWWIAVACLILSIVVQAV</sequence>
<keyword evidence="1" id="KW-0472">Membrane</keyword>
<name>A0A6J6TL25_9ZZZZ</name>
<dbReference type="EMBL" id="CAEZZA010000084">
    <property type="protein sequence ID" value="CAB4747886.1"/>
    <property type="molecule type" value="Genomic_DNA"/>
</dbReference>
<protein>
    <submittedName>
        <fullName evidence="2">Unannotated protein</fullName>
    </submittedName>
</protein>
<organism evidence="2">
    <name type="scientific">freshwater metagenome</name>
    <dbReference type="NCBI Taxonomy" id="449393"/>
    <lineage>
        <taxon>unclassified sequences</taxon>
        <taxon>metagenomes</taxon>
        <taxon>ecological metagenomes</taxon>
    </lineage>
</organism>